<reference evidence="4" key="1">
    <citation type="journal article" date="2019" name="Int. J. Syst. Evol. Microbiol.">
        <title>The Global Catalogue of Microorganisms (GCM) 10K type strain sequencing project: providing services to taxonomists for standard genome sequencing and annotation.</title>
        <authorList>
            <consortium name="The Broad Institute Genomics Platform"/>
            <consortium name="The Broad Institute Genome Sequencing Center for Infectious Disease"/>
            <person name="Wu L."/>
            <person name="Ma J."/>
        </authorList>
    </citation>
    <scope>NUCLEOTIDE SEQUENCE [LARGE SCALE GENOMIC DNA]</scope>
    <source>
        <strain evidence="4">JCM 32105</strain>
    </source>
</reference>
<gene>
    <name evidence="3" type="ORF">GCM10023093_09720</name>
</gene>
<feature type="signal peptide" evidence="1">
    <location>
        <begin position="1"/>
        <end position="20"/>
    </location>
</feature>
<organism evidence="3 4">
    <name type="scientific">Nemorincola caseinilytica</name>
    <dbReference type="NCBI Taxonomy" id="2054315"/>
    <lineage>
        <taxon>Bacteria</taxon>
        <taxon>Pseudomonadati</taxon>
        <taxon>Bacteroidota</taxon>
        <taxon>Chitinophagia</taxon>
        <taxon>Chitinophagales</taxon>
        <taxon>Chitinophagaceae</taxon>
        <taxon>Nemorincola</taxon>
    </lineage>
</organism>
<keyword evidence="4" id="KW-1185">Reference proteome</keyword>
<name>A0ABP8N7H0_9BACT</name>
<dbReference type="Gene3D" id="2.60.120.1350">
    <property type="entry name" value="Protein of unknown function DUF4465"/>
    <property type="match status" value="1"/>
</dbReference>
<accession>A0ABP8N7H0</accession>
<evidence type="ECO:0000256" key="1">
    <source>
        <dbReference type="SAM" id="SignalP"/>
    </source>
</evidence>
<dbReference type="Pfam" id="PF14717">
    <property type="entry name" value="DUF4465"/>
    <property type="match status" value="1"/>
</dbReference>
<keyword evidence="1" id="KW-0732">Signal</keyword>
<protein>
    <recommendedName>
        <fullName evidence="2">Secretion system C-terminal sorting domain-containing protein</fullName>
    </recommendedName>
</protein>
<dbReference type="InterPro" id="IPR026444">
    <property type="entry name" value="Secre_tail"/>
</dbReference>
<feature type="domain" description="Secretion system C-terminal sorting" evidence="2">
    <location>
        <begin position="261"/>
        <end position="324"/>
    </location>
</feature>
<proteinExistence type="predicted"/>
<evidence type="ECO:0000313" key="3">
    <source>
        <dbReference type="EMBL" id="GAA4462666.1"/>
    </source>
</evidence>
<dbReference type="Pfam" id="PF18962">
    <property type="entry name" value="Por_Secre_tail"/>
    <property type="match status" value="1"/>
</dbReference>
<sequence>MRKFTLMLSALAMGTSALRAQTVATFEALSLAHADTFYTNYTASGTDVGFANGMAYFPCVYDAAWGGIWTSGWAYSNMTDSVTSGFTNQYAAKAGIGHAGSEKYVVANAFGGVKVKLTDAAIGHPVKGCRITNSTYAYNSMRDGDGFARKFHNGDWFMLVAKGYYHGVKKTDSVGLYLANFLQPDSNDNYILRTWEWMDLEPLGKVDSIEFTLASTDVGSFGMNTPAYFCMDHFTTYETFDTSTPPPTFTAGHEVAQTIRVYPQPATDRLFIDLPDNAPVHMTVVGMDGKVILTLDNAAPHTEISTTSLPAGMYLLQITGDGRKAAIRFAKQ</sequence>
<dbReference type="Proteomes" id="UP001500067">
    <property type="component" value="Unassembled WGS sequence"/>
</dbReference>
<dbReference type="InterPro" id="IPR027828">
    <property type="entry name" value="DUF4465"/>
</dbReference>
<evidence type="ECO:0000313" key="4">
    <source>
        <dbReference type="Proteomes" id="UP001500067"/>
    </source>
</evidence>
<dbReference type="NCBIfam" id="TIGR04183">
    <property type="entry name" value="Por_Secre_tail"/>
    <property type="match status" value="1"/>
</dbReference>
<comment type="caution">
    <text evidence="3">The sequence shown here is derived from an EMBL/GenBank/DDBJ whole genome shotgun (WGS) entry which is preliminary data.</text>
</comment>
<dbReference type="EMBL" id="BAABFA010000007">
    <property type="protein sequence ID" value="GAA4462666.1"/>
    <property type="molecule type" value="Genomic_DNA"/>
</dbReference>
<evidence type="ECO:0000259" key="2">
    <source>
        <dbReference type="Pfam" id="PF18962"/>
    </source>
</evidence>
<feature type="chain" id="PRO_5046886953" description="Secretion system C-terminal sorting domain-containing protein" evidence="1">
    <location>
        <begin position="21"/>
        <end position="332"/>
    </location>
</feature>